<dbReference type="AlphaFoldDB" id="A0A317Y030"/>
<feature type="compositionally biased region" description="Low complexity" evidence="2">
    <location>
        <begin position="320"/>
        <end position="333"/>
    </location>
</feature>
<feature type="transmembrane region" description="Helical" evidence="3">
    <location>
        <begin position="68"/>
        <end position="89"/>
    </location>
</feature>
<evidence type="ECO:0000256" key="2">
    <source>
        <dbReference type="SAM" id="MobiDB-lite"/>
    </source>
</evidence>
<evidence type="ECO:0000313" key="4">
    <source>
        <dbReference type="EMBL" id="PWZ03722.1"/>
    </source>
</evidence>
<accession>A0A317Y030</accession>
<dbReference type="InParanoid" id="A0A317Y030"/>
<feature type="coiled-coil region" evidence="1">
    <location>
        <begin position="95"/>
        <end position="122"/>
    </location>
</feature>
<keyword evidence="1" id="KW-0175">Coiled coil</keyword>
<reference evidence="4 5" key="1">
    <citation type="journal article" date="2018" name="Mol. Biol. Evol.">
        <title>Broad Genomic Sampling Reveals a Smut Pathogenic Ancestry of the Fungal Clade Ustilaginomycotina.</title>
        <authorList>
            <person name="Kijpornyongpan T."/>
            <person name="Mondo S.J."/>
            <person name="Barry K."/>
            <person name="Sandor L."/>
            <person name="Lee J."/>
            <person name="Lipzen A."/>
            <person name="Pangilinan J."/>
            <person name="LaButti K."/>
            <person name="Hainaut M."/>
            <person name="Henrissat B."/>
            <person name="Grigoriev I.V."/>
            <person name="Spatafora J.W."/>
            <person name="Aime M.C."/>
        </authorList>
    </citation>
    <scope>NUCLEOTIDE SEQUENCE [LARGE SCALE GENOMIC DNA]</scope>
    <source>
        <strain evidence="4 5">MCA 3645</strain>
    </source>
</reference>
<dbReference type="Proteomes" id="UP000246740">
    <property type="component" value="Unassembled WGS sequence"/>
</dbReference>
<feature type="region of interest" description="Disordered" evidence="2">
    <location>
        <begin position="192"/>
        <end position="237"/>
    </location>
</feature>
<feature type="region of interest" description="Disordered" evidence="2">
    <location>
        <begin position="314"/>
        <end position="342"/>
    </location>
</feature>
<sequence>MTRPTPTAFLIRKKRDSCAVCDNIAPCPSCPSGYQCQQIFRSSCQDCPVNKCVAIPGYSSSSSSKNSALGGGLGALLGVVVIGALVFWYRRKRRNERRRIALQETRDRLDKAKSEKQTVTLQLNGSKVGGGGGADGQDLFVASLDPSDFDHDTEYTQVTGVLSTADNGGSLAEPTLFKRRSFGAATHLSRITEGVEEEEDELDELSEKGNGNKRASARSKATSIASGAGPRISIGSGTSFGSKNIIPIAFKPSSSPSLSPNQAEQLQHYHPDAGVTMPSAAHRPTGAPVVPPFNTGTSGPVRPVRAPDLNLRLPSATDHLPTTPSPLSLSSTSEPAVSSAQTPYGFMSIDPVESLNPSMRADRHLSTMTTNTIGSVNSISMSYVMSAPQVITPVSSEGVRRVQVGKGGKAQLVKVPSLKRKPVPAVNDVDGAEKDPFSDPEASDLDGDLAPPPSNRFERNSSAADAGRNSAMSTSTLGIPFGENPFAPFPLSDSGIGAQISPSDAVDRSSWLGSFYDGERDPRESMRQSSDLLSPPSSAARIEDTRDSDSSMGGISFLGQFPFADLPRSSIARTSS</sequence>
<name>A0A317Y030_9BASI</name>
<feature type="region of interest" description="Disordered" evidence="2">
    <location>
        <begin position="423"/>
        <end position="479"/>
    </location>
</feature>
<feature type="compositionally biased region" description="Basic and acidic residues" evidence="2">
    <location>
        <begin position="517"/>
        <end position="526"/>
    </location>
</feature>
<evidence type="ECO:0000256" key="3">
    <source>
        <dbReference type="SAM" id="Phobius"/>
    </source>
</evidence>
<keyword evidence="3" id="KW-0812">Transmembrane</keyword>
<keyword evidence="3" id="KW-1133">Transmembrane helix</keyword>
<organism evidence="4 5">
    <name type="scientific">Testicularia cyperi</name>
    <dbReference type="NCBI Taxonomy" id="1882483"/>
    <lineage>
        <taxon>Eukaryota</taxon>
        <taxon>Fungi</taxon>
        <taxon>Dikarya</taxon>
        <taxon>Basidiomycota</taxon>
        <taxon>Ustilaginomycotina</taxon>
        <taxon>Ustilaginomycetes</taxon>
        <taxon>Ustilaginales</taxon>
        <taxon>Anthracoideaceae</taxon>
        <taxon>Testicularia</taxon>
    </lineage>
</organism>
<gene>
    <name evidence="4" type="ORF">BCV70DRAFT_155231</name>
</gene>
<keyword evidence="5" id="KW-1185">Reference proteome</keyword>
<evidence type="ECO:0000313" key="5">
    <source>
        <dbReference type="Proteomes" id="UP000246740"/>
    </source>
</evidence>
<feature type="region of interest" description="Disordered" evidence="2">
    <location>
        <begin position="493"/>
        <end position="561"/>
    </location>
</feature>
<proteinExistence type="predicted"/>
<feature type="compositionally biased region" description="Acidic residues" evidence="2">
    <location>
        <begin position="194"/>
        <end position="204"/>
    </location>
</feature>
<evidence type="ECO:0008006" key="6">
    <source>
        <dbReference type="Google" id="ProtNLM"/>
    </source>
</evidence>
<keyword evidence="3" id="KW-0472">Membrane</keyword>
<dbReference type="OrthoDB" id="2402916at2759"/>
<feature type="compositionally biased region" description="Low complexity" evidence="2">
    <location>
        <begin position="529"/>
        <end position="540"/>
    </location>
</feature>
<protein>
    <recommendedName>
        <fullName evidence="6">Membrane anchor Opy2 N-terminal domain-containing protein</fullName>
    </recommendedName>
</protein>
<dbReference type="STRING" id="1882483.A0A317Y030"/>
<dbReference type="EMBL" id="KZ819188">
    <property type="protein sequence ID" value="PWZ03722.1"/>
    <property type="molecule type" value="Genomic_DNA"/>
</dbReference>
<evidence type="ECO:0000256" key="1">
    <source>
        <dbReference type="SAM" id="Coils"/>
    </source>
</evidence>